<evidence type="ECO:0000256" key="7">
    <source>
        <dbReference type="ARBA" id="ARBA00037982"/>
    </source>
</evidence>
<keyword evidence="4 11" id="KW-0547">Nucleotide-binding</keyword>
<dbReference type="OrthoDB" id="341578at2759"/>
<evidence type="ECO:0000256" key="3">
    <source>
        <dbReference type="ARBA" id="ARBA00022679"/>
    </source>
</evidence>
<keyword evidence="3" id="KW-0808">Transferase</keyword>
<evidence type="ECO:0000259" key="16">
    <source>
        <dbReference type="PROSITE" id="PS50908"/>
    </source>
</evidence>
<dbReference type="GO" id="GO:0005634">
    <property type="term" value="C:nucleus"/>
    <property type="evidence" value="ECO:0007669"/>
    <property type="project" value="TreeGrafter"/>
</dbReference>
<dbReference type="InterPro" id="IPR024435">
    <property type="entry name" value="HisRS-related_dom"/>
</dbReference>
<dbReference type="InterPro" id="IPR000719">
    <property type="entry name" value="Prot_kinase_dom"/>
</dbReference>
<dbReference type="Gene3D" id="1.10.510.10">
    <property type="entry name" value="Transferase(Phosphotransferase) domain 1"/>
    <property type="match status" value="2"/>
</dbReference>
<keyword evidence="13" id="KW-0175">Coiled coil</keyword>
<comment type="catalytic activity">
    <reaction evidence="8">
        <text>L-threonyl-[protein] + ATP = O-phospho-L-threonyl-[protein] + ADP + H(+)</text>
        <dbReference type="Rhea" id="RHEA:46608"/>
        <dbReference type="Rhea" id="RHEA-COMP:11060"/>
        <dbReference type="Rhea" id="RHEA-COMP:11605"/>
        <dbReference type="ChEBI" id="CHEBI:15378"/>
        <dbReference type="ChEBI" id="CHEBI:30013"/>
        <dbReference type="ChEBI" id="CHEBI:30616"/>
        <dbReference type="ChEBI" id="CHEBI:61977"/>
        <dbReference type="ChEBI" id="CHEBI:456216"/>
        <dbReference type="EC" id="2.7.11.1"/>
    </reaction>
</comment>
<keyword evidence="18" id="KW-1185">Reference proteome</keyword>
<feature type="active site" description="Proton acceptor" evidence="10">
    <location>
        <position position="789"/>
    </location>
</feature>
<comment type="catalytic activity">
    <reaction evidence="9">
        <text>L-seryl-[protein] + ATP = O-phospho-L-seryl-[protein] + ADP + H(+)</text>
        <dbReference type="Rhea" id="RHEA:17989"/>
        <dbReference type="Rhea" id="RHEA-COMP:9863"/>
        <dbReference type="Rhea" id="RHEA-COMP:11604"/>
        <dbReference type="ChEBI" id="CHEBI:15378"/>
        <dbReference type="ChEBI" id="CHEBI:29999"/>
        <dbReference type="ChEBI" id="CHEBI:30616"/>
        <dbReference type="ChEBI" id="CHEBI:83421"/>
        <dbReference type="ChEBI" id="CHEBI:456216"/>
        <dbReference type="EC" id="2.7.11.1"/>
    </reaction>
</comment>
<dbReference type="Gene3D" id="3.30.930.10">
    <property type="entry name" value="Bira Bifunctional Protein, Domain 2"/>
    <property type="match status" value="1"/>
</dbReference>
<feature type="domain" description="Protein kinase" evidence="15">
    <location>
        <begin position="232"/>
        <end position="512"/>
    </location>
</feature>
<evidence type="ECO:0000256" key="9">
    <source>
        <dbReference type="ARBA" id="ARBA00048679"/>
    </source>
</evidence>
<dbReference type="InterPro" id="IPR041715">
    <property type="entry name" value="HisRS-like_core"/>
</dbReference>
<dbReference type="GO" id="GO:0004694">
    <property type="term" value="F:eukaryotic translation initiation factor 2alpha kinase activity"/>
    <property type="evidence" value="ECO:0007669"/>
    <property type="project" value="InterPro"/>
</dbReference>
<reference evidence="17" key="1">
    <citation type="submission" date="2016-06" db="EMBL/GenBank/DDBJ databases">
        <title>Draft Genome sequence of the fungus Inonotus baumii.</title>
        <authorList>
            <person name="Zhu H."/>
            <person name="Lin W."/>
        </authorList>
    </citation>
    <scope>NUCLEOTIDE SEQUENCE</scope>
    <source>
        <strain evidence="17">821</strain>
    </source>
</reference>
<feature type="domain" description="Protein kinase" evidence="15">
    <location>
        <begin position="567"/>
        <end position="938"/>
    </location>
</feature>
<dbReference type="Pfam" id="PF05773">
    <property type="entry name" value="RWD"/>
    <property type="match status" value="1"/>
</dbReference>
<evidence type="ECO:0000256" key="5">
    <source>
        <dbReference type="ARBA" id="ARBA00022777"/>
    </source>
</evidence>
<feature type="domain" description="RWD" evidence="16">
    <location>
        <begin position="10"/>
        <end position="121"/>
    </location>
</feature>
<evidence type="ECO:0000313" key="18">
    <source>
        <dbReference type="Proteomes" id="UP000757232"/>
    </source>
</evidence>
<dbReference type="GO" id="GO:0005737">
    <property type="term" value="C:cytoplasm"/>
    <property type="evidence" value="ECO:0007669"/>
    <property type="project" value="TreeGrafter"/>
</dbReference>
<keyword evidence="6 11" id="KW-0067">ATP-binding</keyword>
<dbReference type="InterPro" id="IPR036621">
    <property type="entry name" value="Anticodon-bd_dom_sf"/>
</dbReference>
<feature type="compositionally biased region" description="Polar residues" evidence="14">
    <location>
        <begin position="662"/>
        <end position="679"/>
    </location>
</feature>
<feature type="compositionally biased region" description="Basic and acidic residues" evidence="14">
    <location>
        <begin position="648"/>
        <end position="657"/>
    </location>
</feature>
<organism evidence="17 18">
    <name type="scientific">Sanghuangporus baumii</name>
    <name type="common">Phellinus baumii</name>
    <dbReference type="NCBI Taxonomy" id="108892"/>
    <lineage>
        <taxon>Eukaryota</taxon>
        <taxon>Fungi</taxon>
        <taxon>Dikarya</taxon>
        <taxon>Basidiomycota</taxon>
        <taxon>Agaricomycotina</taxon>
        <taxon>Agaricomycetes</taxon>
        <taxon>Hymenochaetales</taxon>
        <taxon>Hymenochaetaceae</taxon>
        <taxon>Sanghuangporus</taxon>
    </lineage>
</organism>
<keyword evidence="2" id="KW-0723">Serine/threonine-protein kinase</keyword>
<dbReference type="Gene3D" id="3.40.50.800">
    <property type="entry name" value="Anticodon-binding domain"/>
    <property type="match status" value="1"/>
</dbReference>
<dbReference type="InterPro" id="IPR008271">
    <property type="entry name" value="Ser/Thr_kinase_AS"/>
</dbReference>
<dbReference type="InterPro" id="IPR017441">
    <property type="entry name" value="Protein_kinase_ATP_BS"/>
</dbReference>
<dbReference type="GO" id="GO:0005524">
    <property type="term" value="F:ATP binding"/>
    <property type="evidence" value="ECO:0007669"/>
    <property type="project" value="UniProtKB-UniRule"/>
</dbReference>
<evidence type="ECO:0000256" key="13">
    <source>
        <dbReference type="SAM" id="Coils"/>
    </source>
</evidence>
<dbReference type="PIRSF" id="PIRSF000660">
    <property type="entry name" value="Ser/Thr_PK_GCN2"/>
    <property type="match status" value="1"/>
</dbReference>
<dbReference type="EC" id="2.7.11.1" evidence="1"/>
<feature type="coiled-coil region" evidence="13">
    <location>
        <begin position="136"/>
        <end position="195"/>
    </location>
</feature>
<evidence type="ECO:0000256" key="10">
    <source>
        <dbReference type="PIRSR" id="PIRSR000660-1"/>
    </source>
</evidence>
<feature type="binding site" evidence="11">
    <location>
        <begin position="573"/>
        <end position="581"/>
    </location>
    <ligand>
        <name>ATP</name>
        <dbReference type="ChEBI" id="CHEBI:30616"/>
    </ligand>
</feature>
<dbReference type="Gene3D" id="3.10.110.10">
    <property type="entry name" value="Ubiquitin Conjugating Enzyme"/>
    <property type="match status" value="1"/>
</dbReference>
<dbReference type="Proteomes" id="UP000757232">
    <property type="component" value="Unassembled WGS sequence"/>
</dbReference>
<evidence type="ECO:0000256" key="2">
    <source>
        <dbReference type="ARBA" id="ARBA00022527"/>
    </source>
</evidence>
<dbReference type="Pfam" id="PF00069">
    <property type="entry name" value="Pkinase"/>
    <property type="match status" value="3"/>
</dbReference>
<keyword evidence="5" id="KW-0418">Kinase</keyword>
<feature type="compositionally biased region" description="Acidic residues" evidence="14">
    <location>
        <begin position="709"/>
        <end position="720"/>
    </location>
</feature>
<proteinExistence type="inferred from homology"/>
<sequence>MEANDDAQKLEIQALRSIYPDCFFDNVSPKAWKVSSIFLPKPDTRIDKDEGSDIFIVLNVKFPKAYPSKAIPILSTTQSKGLTSVQVDKILGAMHAEAQRCLGSEAIFAVIEVAQEWMRKAFNKPFEPKKEPSSLSLALEMQNRALEEEKASKEREELLAREEAEKESRLQEQLLQQLERDALRKEELRREERERQKARRRALSDATEKPAVETCVESFDSEIEAFGIRFDTVRLYHERKEYLGTTFDAEPICDEPHDNISLELHIIVFESSYYKTQPGRKKIDQVENELKRLTRLASYDHVQRVFAAQMTGTRSNQPARLIILTEKRPSLTLQDVLRECDGLREDRITLYLTQICSGLRAIHDAGLVHRAIRPSSIGLVDHPSSGRVVKLTRVALYAKLHDMHMSEPFGPKAEADVAEPPLPDEWLYRETIESPLVYTRCRDVHAIGVVVLQMAMGLDVPNRYPNPQLALLDSGLSEKLSQLATDMMKLGKKSNGLPPVADILQKLDQQTVRTPPRPIPIAPSTSPMQRTDMKTPVARIVFPSHSPQNGYFAGAEKRRASRWREDWQQLEVLGKGGFGQVVKAKNLVDGAIYAVKKIKLKPNQADNKIFREVNALSRLSHRYIVRYYTTWLEESEPTSSNASSDSGRGSDDPEDHTAGAFSASQSNGTATPDSQSFGDPTSIDLNELVTSDDNQTSSFPSIHFTSGDVADDSSDEEDADSIQLVERQNRVYAAPMTIRTLYIQMEYVERQTLKELVVEKISEEEAWRLFLQIVDALVHMASLGILHRDIKLTNIFIDSNKNCKVGDFGLATSSLAAVDPSELSSPMPGSNFSDMTLDVGTRLYIAPEILSKRGGSKDKDHSKADLYSLGIVFFEMNYFFSTDSERIAVVEALRHPDINFPIDWDVNRSRQKQIIHWLLQHDPTKRPSAIQLSQSPLLPPRVEDEYFKAALSVMTNDQNQYYPAVLASLFSRSPRPTGEFLYDYNFPETSILRDAVIEHLKDLFKLHGARDVDVPLLMPLTDKHLETTRQVLLLDQHGEIVTLPSNALLPFARLAARHKTTRIKRYHIGDMYRVGAALAHPSVSSAAIMDIISPDTLMGLHAATAEIITLMDECLSTFPNLAKTYQIHVSHSKISEIVIGRLPEKIREPAVDVLQEFQATSAQKRASLQRKGLSKATIDELEWLYEDYEDATMPLMRLEKSSSPLAGIIKPYLQEISKVVTLATSAGLTNTVRVQPLMVGRRHEFFKDGVGIEVVNPTKRADILAVGGRYDHLISQFYAPSVKTKREPFVAIGVQIALERITSAIATFQKNFLKTNQRAYDYWHARRCDVYIVSFQPGFLDMRYELAALLWRHGIRADLMYETGVFDTDMEGLADRCYNEGILFTLYPKARAGQREPTEFKVKSVLRGTEYEISKQDLIPWLQHQISEQNKIDSVQSGVIPLSSDMTTSPTATNLKENAANADLQLILPGEGTSIKKQRKTTKQLFFERAYENRMRLKSALQSGALPTLAIDVPPPVFDALAKSDAWVVDDDTWRAILPSFPTQHLAYANQVRDAVARRKGEGAEMLMLFAVKEERMALLTLKGNVSDH</sequence>
<comment type="caution">
    <text evidence="17">The sequence shown here is derived from an EMBL/GenBank/DDBJ whole genome shotgun (WGS) entry which is preliminary data.</text>
</comment>
<dbReference type="InterPro" id="IPR016135">
    <property type="entry name" value="UBQ-conjugating_enzyme/RWD"/>
</dbReference>
<dbReference type="CDD" id="cd23823">
    <property type="entry name" value="RWD_GCN2"/>
    <property type="match status" value="1"/>
</dbReference>
<feature type="compositionally biased region" description="Polar residues" evidence="14">
    <location>
        <begin position="688"/>
        <end position="704"/>
    </location>
</feature>
<dbReference type="InterPro" id="IPR050339">
    <property type="entry name" value="CC_SR_Kinase"/>
</dbReference>
<dbReference type="InterPro" id="IPR006575">
    <property type="entry name" value="RWD_dom"/>
</dbReference>
<dbReference type="Pfam" id="PF12745">
    <property type="entry name" value="HGTP_anticodon2"/>
    <property type="match status" value="1"/>
</dbReference>
<gene>
    <name evidence="17" type="ORF">A7U60_g7709</name>
</gene>
<dbReference type="PANTHER" id="PTHR11042">
    <property type="entry name" value="EUKARYOTIC TRANSLATION INITIATION FACTOR 2-ALPHA KINASE EIF2-ALPHA KINASE -RELATED"/>
    <property type="match status" value="1"/>
</dbReference>
<evidence type="ECO:0000259" key="15">
    <source>
        <dbReference type="PROSITE" id="PS50011"/>
    </source>
</evidence>
<evidence type="ECO:0000256" key="4">
    <source>
        <dbReference type="ARBA" id="ARBA00022741"/>
    </source>
</evidence>
<comment type="similarity">
    <text evidence="7">Belongs to the protein kinase superfamily. Ser/Thr protein kinase family. GCN2 subfamily.</text>
</comment>
<dbReference type="PROSITE" id="PS50011">
    <property type="entry name" value="PROTEIN_KINASE_DOM"/>
    <property type="match status" value="2"/>
</dbReference>
<dbReference type="InterPro" id="IPR016255">
    <property type="entry name" value="Gcn2"/>
</dbReference>
<dbReference type="Pfam" id="PF13393">
    <property type="entry name" value="tRNA-synt_His"/>
    <property type="match status" value="1"/>
</dbReference>
<dbReference type="CDD" id="cd14046">
    <property type="entry name" value="STKc_EIF2AK4_GCN2_rpt2"/>
    <property type="match status" value="1"/>
</dbReference>
<dbReference type="GO" id="GO:0000077">
    <property type="term" value="P:DNA damage checkpoint signaling"/>
    <property type="evidence" value="ECO:0007669"/>
    <property type="project" value="InterPro"/>
</dbReference>
<dbReference type="SUPFAM" id="SSF55681">
    <property type="entry name" value="Class II aaRS and biotin synthetases"/>
    <property type="match status" value="1"/>
</dbReference>
<evidence type="ECO:0000256" key="6">
    <source>
        <dbReference type="ARBA" id="ARBA00022840"/>
    </source>
</evidence>
<evidence type="ECO:0000313" key="17">
    <source>
        <dbReference type="EMBL" id="OCB85084.1"/>
    </source>
</evidence>
<feature type="binding site" evidence="12">
    <location>
        <position position="597"/>
    </location>
    <ligand>
        <name>ATP</name>
        <dbReference type="ChEBI" id="CHEBI:30616"/>
    </ligand>
</feature>
<protein>
    <recommendedName>
        <fullName evidence="1">non-specific serine/threonine protein kinase</fullName>
        <ecNumber evidence="1">2.7.11.1</ecNumber>
    </recommendedName>
</protein>
<accession>A0A9Q5N959</accession>
<dbReference type="PANTHER" id="PTHR11042:SF136">
    <property type="entry name" value="EIF-2-ALPHA KINASE GCN2"/>
    <property type="match status" value="1"/>
</dbReference>
<evidence type="ECO:0000256" key="1">
    <source>
        <dbReference type="ARBA" id="ARBA00012513"/>
    </source>
</evidence>
<dbReference type="SUPFAM" id="SSF56112">
    <property type="entry name" value="Protein kinase-like (PK-like)"/>
    <property type="match status" value="2"/>
</dbReference>
<dbReference type="InterPro" id="IPR045864">
    <property type="entry name" value="aa-tRNA-synth_II/BPL/LPL"/>
</dbReference>
<feature type="binding site" evidence="11">
    <location>
        <position position="596"/>
    </location>
    <ligand>
        <name>ATP</name>
        <dbReference type="ChEBI" id="CHEBI:30616"/>
    </ligand>
</feature>
<evidence type="ECO:0000256" key="14">
    <source>
        <dbReference type="SAM" id="MobiDB-lite"/>
    </source>
</evidence>
<feature type="region of interest" description="Disordered" evidence="14">
    <location>
        <begin position="635"/>
        <end position="721"/>
    </location>
</feature>
<dbReference type="PROSITE" id="PS00108">
    <property type="entry name" value="PROTEIN_KINASE_ST"/>
    <property type="match status" value="1"/>
</dbReference>
<dbReference type="EMBL" id="LNZH02000211">
    <property type="protein sequence ID" value="OCB85084.1"/>
    <property type="molecule type" value="Genomic_DNA"/>
</dbReference>
<dbReference type="PROSITE" id="PS50908">
    <property type="entry name" value="RWD"/>
    <property type="match status" value="1"/>
</dbReference>
<dbReference type="PROSITE" id="PS00107">
    <property type="entry name" value="PROTEIN_KINASE_ATP"/>
    <property type="match status" value="1"/>
</dbReference>
<evidence type="ECO:0000256" key="11">
    <source>
        <dbReference type="PIRSR" id="PIRSR000660-2"/>
    </source>
</evidence>
<evidence type="ECO:0000256" key="12">
    <source>
        <dbReference type="PROSITE-ProRule" id="PRU10141"/>
    </source>
</evidence>
<name>A0A9Q5N959_SANBA</name>
<evidence type="ECO:0000256" key="8">
    <source>
        <dbReference type="ARBA" id="ARBA00047899"/>
    </source>
</evidence>
<dbReference type="SMART" id="SM00591">
    <property type="entry name" value="RWD"/>
    <property type="match status" value="1"/>
</dbReference>
<dbReference type="Gene3D" id="3.30.200.20">
    <property type="entry name" value="Phosphorylase Kinase, domain 1"/>
    <property type="match status" value="1"/>
</dbReference>
<dbReference type="InterPro" id="IPR011009">
    <property type="entry name" value="Kinase-like_dom_sf"/>
</dbReference>
<dbReference type="SUPFAM" id="SSF54495">
    <property type="entry name" value="UBC-like"/>
    <property type="match status" value="1"/>
</dbReference>
<dbReference type="SMART" id="SM00220">
    <property type="entry name" value="S_TKc"/>
    <property type="match status" value="1"/>
</dbReference>